<dbReference type="Proteomes" id="UP000323324">
    <property type="component" value="Unassembled WGS sequence"/>
</dbReference>
<dbReference type="RefSeq" id="WP_148371053.1">
    <property type="nucleotide sequence ID" value="NZ_VSKM01000054.1"/>
</dbReference>
<comment type="caution">
    <text evidence="1">The sequence shown here is derived from an EMBL/GenBank/DDBJ whole genome shotgun (WGS) entry which is preliminary data.</text>
</comment>
<dbReference type="AlphaFoldDB" id="A0A8H2QI77"/>
<feature type="non-terminal residue" evidence="1">
    <location>
        <position position="66"/>
    </location>
</feature>
<evidence type="ECO:0000313" key="2">
    <source>
        <dbReference type="Proteomes" id="UP000323324"/>
    </source>
</evidence>
<accession>A0A8H2QI77</accession>
<organism evidence="1 2">
    <name type="scientific">Bizionia saleffrena</name>
    <dbReference type="NCBI Taxonomy" id="291189"/>
    <lineage>
        <taxon>Bacteria</taxon>
        <taxon>Pseudomonadati</taxon>
        <taxon>Bacteroidota</taxon>
        <taxon>Flavobacteriia</taxon>
        <taxon>Flavobacteriales</taxon>
        <taxon>Flavobacteriaceae</taxon>
        <taxon>Bizionia</taxon>
    </lineage>
</organism>
<protein>
    <submittedName>
        <fullName evidence="1">Uncharacterized protein</fullName>
    </submittedName>
</protein>
<reference evidence="1 2" key="1">
    <citation type="submission" date="2019-08" db="EMBL/GenBank/DDBJ databases">
        <title>Genomes of Antarctic Bizionia species.</title>
        <authorList>
            <person name="Bowman J.P."/>
        </authorList>
    </citation>
    <scope>NUCLEOTIDE SEQUENCE [LARGE SCALE GENOMIC DNA]</scope>
    <source>
        <strain evidence="1 2">HFD</strain>
    </source>
</reference>
<proteinExistence type="predicted"/>
<gene>
    <name evidence="1" type="ORF">ES676_14585</name>
</gene>
<dbReference type="EMBL" id="VSKM01000054">
    <property type="protein sequence ID" value="TYB68688.1"/>
    <property type="molecule type" value="Genomic_DNA"/>
</dbReference>
<sequence>MDNQADLEKTSKYAIETLTHKQVESNETVFKELQKLAPKLKNGSGNRLNREIYNSDYGFTINTDFV</sequence>
<name>A0A8H2QI77_9FLAO</name>
<keyword evidence="2" id="KW-1185">Reference proteome</keyword>
<evidence type="ECO:0000313" key="1">
    <source>
        <dbReference type="EMBL" id="TYB68688.1"/>
    </source>
</evidence>